<keyword evidence="4" id="KW-0812">Transmembrane</keyword>
<dbReference type="SUPFAM" id="SSF103088">
    <property type="entry name" value="OmpA-like"/>
    <property type="match status" value="1"/>
</dbReference>
<keyword evidence="2" id="KW-0813">Transport</keyword>
<dbReference type="GO" id="GO:0006811">
    <property type="term" value="P:monoatomic ion transport"/>
    <property type="evidence" value="ECO:0007669"/>
    <property type="project" value="UniProtKB-KW"/>
</dbReference>
<evidence type="ECO:0000256" key="4">
    <source>
        <dbReference type="ARBA" id="ARBA00022692"/>
    </source>
</evidence>
<evidence type="ECO:0000256" key="7">
    <source>
        <dbReference type="ARBA" id="ARBA00023136"/>
    </source>
</evidence>
<dbReference type="InterPro" id="IPR050330">
    <property type="entry name" value="Bact_OuterMem_StrucFunc"/>
</dbReference>
<evidence type="ECO:0000313" key="12">
    <source>
        <dbReference type="Proteomes" id="UP000254876"/>
    </source>
</evidence>
<accession>A0A7Z7PWZ7</accession>
<dbReference type="InterPro" id="IPR011250">
    <property type="entry name" value="OMP/PagP_B-barrel"/>
</dbReference>
<proteinExistence type="predicted"/>
<keyword evidence="3" id="KW-1134">Transmembrane beta strand</keyword>
<reference evidence="11 12" key="1">
    <citation type="submission" date="2018-06" db="EMBL/GenBank/DDBJ databases">
        <authorList>
            <consortium name="Pathogen Informatics"/>
            <person name="Doyle S."/>
        </authorList>
    </citation>
    <scope>NUCLEOTIDE SEQUENCE [LARGE SCALE GENOMIC DNA]</scope>
    <source>
        <strain evidence="11 12">NCTC10588</strain>
    </source>
</reference>
<dbReference type="RefSeq" id="WP_086982420.1">
    <property type="nucleotide sequence ID" value="NZ_FTQZ01000001.1"/>
</dbReference>
<dbReference type="CDD" id="cd07185">
    <property type="entry name" value="OmpA_C-like"/>
    <property type="match status" value="1"/>
</dbReference>
<dbReference type="GO" id="GO:0046930">
    <property type="term" value="C:pore complex"/>
    <property type="evidence" value="ECO:0007669"/>
    <property type="project" value="UniProtKB-KW"/>
</dbReference>
<sequence length="513" mass="55955">MKLNFASVALACVLPIAMYGQDSTAVATTTAAQGQYPNAYTSGSANVSPFTNKSKRFNDWSISAGAGTVIMKSGSLYSLHDESGSKNLFGWAAYFSVDKAITHAFGLKLQYDKGETRQGWVNTKDHVNGLGGRTQYDAISILGDVNVSNLFRRVDNQSPYRWAIHAYGGVGTIAYRAYLQEPGSSGQTLTKEIKPFKLNSFYAQLGAGLKYRVSKSFDLEGRVMYSMTGGKGFDGARGNYVDPARAGNNDMINATLGITYNIGKHDSHLFWHDPLQEIYYKLDVLDNRKQDIEVCKKGDGDNDGVCDDWDRELNTPAGARVDGSGKALDTDLDGVIDLYDKCVTVPGPVENNGCPVKKDNHKVAVEVENELKNVYFHFNKATITNESGSRLDAAARIIKDSDGRYLITGHTDAKGSAAYNLKLSRERAAAVVSALEGRGVSSGMLKSKGVGSADANVPVTASDAERMADRKVTVRFVDDYEWNSLPKKDYNDVAVKKTKTVKKVVKKTVKKKK</sequence>
<dbReference type="SUPFAM" id="SSF56925">
    <property type="entry name" value="OMPA-like"/>
    <property type="match status" value="1"/>
</dbReference>
<dbReference type="GO" id="GO:0015288">
    <property type="term" value="F:porin activity"/>
    <property type="evidence" value="ECO:0007669"/>
    <property type="project" value="UniProtKB-KW"/>
</dbReference>
<dbReference type="InterPro" id="IPR028974">
    <property type="entry name" value="TSP_type-3_rpt"/>
</dbReference>
<evidence type="ECO:0000256" key="1">
    <source>
        <dbReference type="ARBA" id="ARBA00004571"/>
    </source>
</evidence>
<evidence type="ECO:0000256" key="9">
    <source>
        <dbReference type="PROSITE-ProRule" id="PRU00473"/>
    </source>
</evidence>
<comment type="caution">
    <text evidence="11">The sequence shown here is derived from an EMBL/GenBank/DDBJ whole genome shotgun (WGS) entry which is preliminary data.</text>
</comment>
<evidence type="ECO:0000256" key="5">
    <source>
        <dbReference type="ARBA" id="ARBA00023065"/>
    </source>
</evidence>
<feature type="domain" description="OmpA-like" evidence="10">
    <location>
        <begin position="363"/>
        <end position="480"/>
    </location>
</feature>
<dbReference type="GO" id="GO:0005509">
    <property type="term" value="F:calcium ion binding"/>
    <property type="evidence" value="ECO:0007669"/>
    <property type="project" value="InterPro"/>
</dbReference>
<dbReference type="EMBL" id="UFYD01000001">
    <property type="protein sequence ID" value="STD06701.1"/>
    <property type="molecule type" value="Genomic_DNA"/>
</dbReference>
<dbReference type="InterPro" id="IPR006665">
    <property type="entry name" value="OmpA-like"/>
</dbReference>
<evidence type="ECO:0000256" key="8">
    <source>
        <dbReference type="ARBA" id="ARBA00023237"/>
    </source>
</evidence>
<dbReference type="Pfam" id="PF00691">
    <property type="entry name" value="OmpA"/>
    <property type="match status" value="1"/>
</dbReference>
<keyword evidence="8" id="KW-0998">Cell outer membrane</keyword>
<dbReference type="SUPFAM" id="SSF103647">
    <property type="entry name" value="TSP type-3 repeat"/>
    <property type="match status" value="1"/>
</dbReference>
<protein>
    <submittedName>
        <fullName evidence="11">Outer membrane protein II</fullName>
    </submittedName>
</protein>
<evidence type="ECO:0000256" key="3">
    <source>
        <dbReference type="ARBA" id="ARBA00022452"/>
    </source>
</evidence>
<evidence type="ECO:0000256" key="2">
    <source>
        <dbReference type="ARBA" id="ARBA00022448"/>
    </source>
</evidence>
<dbReference type="Gene3D" id="3.30.1330.60">
    <property type="entry name" value="OmpA-like domain"/>
    <property type="match status" value="1"/>
</dbReference>
<dbReference type="PANTHER" id="PTHR30329">
    <property type="entry name" value="STATOR ELEMENT OF FLAGELLAR MOTOR COMPLEX"/>
    <property type="match status" value="1"/>
</dbReference>
<keyword evidence="5" id="KW-0406">Ion transport</keyword>
<dbReference type="InterPro" id="IPR006664">
    <property type="entry name" value="OMP_bac"/>
</dbReference>
<keyword evidence="6" id="KW-0626">Porin</keyword>
<dbReference type="PANTHER" id="PTHR30329:SF21">
    <property type="entry name" value="LIPOPROTEIN YIAD-RELATED"/>
    <property type="match status" value="1"/>
</dbReference>
<organism evidence="11 12">
    <name type="scientific">Elizabethkingia anophelis</name>
    <dbReference type="NCBI Taxonomy" id="1117645"/>
    <lineage>
        <taxon>Bacteria</taxon>
        <taxon>Pseudomonadati</taxon>
        <taxon>Bacteroidota</taxon>
        <taxon>Flavobacteriia</taxon>
        <taxon>Flavobacteriales</taxon>
        <taxon>Weeksellaceae</taxon>
        <taxon>Elizabethkingia</taxon>
    </lineage>
</organism>
<dbReference type="InterPro" id="IPR036737">
    <property type="entry name" value="OmpA-like_sf"/>
</dbReference>
<evidence type="ECO:0000259" key="10">
    <source>
        <dbReference type="PROSITE" id="PS51123"/>
    </source>
</evidence>
<dbReference type="Proteomes" id="UP000254876">
    <property type="component" value="Unassembled WGS sequence"/>
</dbReference>
<dbReference type="AlphaFoldDB" id="A0A7Z7PWZ7"/>
<gene>
    <name evidence="11" type="primary">ompA</name>
    <name evidence="11" type="ORF">NCTC10588_02513</name>
</gene>
<comment type="subcellular location">
    <subcellularLocation>
        <location evidence="1">Cell outer membrane</location>
        <topology evidence="1">Multi-pass membrane protein</topology>
    </subcellularLocation>
</comment>
<name>A0A7Z7PWZ7_9FLAO</name>
<keyword evidence="7 9" id="KW-0472">Membrane</keyword>
<dbReference type="PROSITE" id="PS51123">
    <property type="entry name" value="OMPA_2"/>
    <property type="match status" value="1"/>
</dbReference>
<dbReference type="GO" id="GO:0009279">
    <property type="term" value="C:cell outer membrane"/>
    <property type="evidence" value="ECO:0007669"/>
    <property type="project" value="UniProtKB-SubCell"/>
</dbReference>
<evidence type="ECO:0000313" key="11">
    <source>
        <dbReference type="EMBL" id="STD06701.1"/>
    </source>
</evidence>
<evidence type="ECO:0000256" key="6">
    <source>
        <dbReference type="ARBA" id="ARBA00023114"/>
    </source>
</evidence>
<dbReference type="PRINTS" id="PR01021">
    <property type="entry name" value="OMPADOMAIN"/>
</dbReference>